<evidence type="ECO:0000259" key="5">
    <source>
        <dbReference type="Pfam" id="PF02782"/>
    </source>
</evidence>
<dbReference type="PANTHER" id="PTHR43095">
    <property type="entry name" value="SUGAR KINASE"/>
    <property type="match status" value="1"/>
</dbReference>
<feature type="domain" description="Carbohydrate kinase FGGY C-terminal" evidence="5">
    <location>
        <begin position="282"/>
        <end position="480"/>
    </location>
</feature>
<dbReference type="Pfam" id="PF02782">
    <property type="entry name" value="FGGY_C"/>
    <property type="match status" value="1"/>
</dbReference>
<dbReference type="Gene3D" id="3.30.420.40">
    <property type="match status" value="2"/>
</dbReference>
<organism evidence="6 7">
    <name type="scientific">Staphylococcus felis</name>
    <dbReference type="NCBI Taxonomy" id="46127"/>
    <lineage>
        <taxon>Bacteria</taxon>
        <taxon>Bacillati</taxon>
        <taxon>Bacillota</taxon>
        <taxon>Bacilli</taxon>
        <taxon>Bacillales</taxon>
        <taxon>Staphylococcaceae</taxon>
        <taxon>Staphylococcus</taxon>
    </lineage>
</organism>
<dbReference type="AlphaFoldDB" id="A0AAX1RT25"/>
<evidence type="ECO:0000259" key="4">
    <source>
        <dbReference type="Pfam" id="PF00370"/>
    </source>
</evidence>
<comment type="caution">
    <text evidence="6">The sequence shown here is derived from an EMBL/GenBank/DDBJ whole genome shotgun (WGS) entry which is preliminary data.</text>
</comment>
<accession>A0AAX1RT25</accession>
<dbReference type="GO" id="GO:0005975">
    <property type="term" value="P:carbohydrate metabolic process"/>
    <property type="evidence" value="ECO:0007669"/>
    <property type="project" value="InterPro"/>
</dbReference>
<dbReference type="InterPro" id="IPR018485">
    <property type="entry name" value="FGGY_C"/>
</dbReference>
<proteinExistence type="inferred from homology"/>
<dbReference type="PANTHER" id="PTHR43095:SF5">
    <property type="entry name" value="XYLULOSE KINASE"/>
    <property type="match status" value="1"/>
</dbReference>
<dbReference type="SUPFAM" id="SSF53067">
    <property type="entry name" value="Actin-like ATPase domain"/>
    <property type="match status" value="2"/>
</dbReference>
<feature type="domain" description="Carbohydrate kinase FGGY N-terminal" evidence="4">
    <location>
        <begin position="17"/>
        <end position="246"/>
    </location>
</feature>
<dbReference type="Pfam" id="PF00370">
    <property type="entry name" value="FGGY_N"/>
    <property type="match status" value="1"/>
</dbReference>
<keyword evidence="3" id="KW-0418">Kinase</keyword>
<dbReference type="InterPro" id="IPR018484">
    <property type="entry name" value="FGGY_N"/>
</dbReference>
<evidence type="ECO:0000256" key="3">
    <source>
        <dbReference type="ARBA" id="ARBA00022777"/>
    </source>
</evidence>
<dbReference type="InterPro" id="IPR050406">
    <property type="entry name" value="FGGY_Carb_Kinase"/>
</dbReference>
<evidence type="ECO:0000256" key="2">
    <source>
        <dbReference type="ARBA" id="ARBA00022679"/>
    </source>
</evidence>
<protein>
    <submittedName>
        <fullName evidence="6">ATPase</fullName>
    </submittedName>
</protein>
<dbReference type="Proteomes" id="UP000256337">
    <property type="component" value="Unassembled WGS sequence"/>
</dbReference>
<sequence length="542" mass="60585">MKNHENAYLLQSGKISVGIEVGSTRIKTVAITPDCHTIATGSFEWENRFEAGYWTYHLDEMWKGIQESYGQMTRYIEQKYNVTMTQIASLGISGMMHGYLVFDDKENLLVPFRTWRNNNATEAAVALREKLLREKFEVNIPERWSIAQLYQSILNQESHVAHISFMTTLSGYIHWRLTGEKVLGIGDASGMFPVDSVTQSYRQDLCEVFDELLENHGYSHRIESILPKVNVAGQNSGELTTQGARLIDPTGKLRSGCPLCPPEGDAQSGMVATNSVAPYTGNVSVGTSIFAMIVLDKPLCHVYPEVDIVTTPSGHEVAMIHANNGTSDINSWMGLFGEVLTAMGINFNQEALFTTVLERALDENADASHWLSYGYVSGEFITGVSTGYPMLVRTRDGQLTLAHLMKTHLFSTMSTLKIGIDLLQRNEHIRIDSIVGHGGLFKTPQVAQKYLAMALESPVRVMDTASEGGAWGMAVLANYSLHAHEQEFETYLKQRVFQQRSSTEYTPLPEDILQFREYVAKFEAGLQLQEIAHQIFSKNTKN</sequence>
<name>A0AAX1RT25_9STAP</name>
<dbReference type="EMBL" id="QKYD01000145">
    <property type="protein sequence ID" value="REI19806.1"/>
    <property type="molecule type" value="Genomic_DNA"/>
</dbReference>
<dbReference type="GO" id="GO:0016301">
    <property type="term" value="F:kinase activity"/>
    <property type="evidence" value="ECO:0007669"/>
    <property type="project" value="UniProtKB-KW"/>
</dbReference>
<evidence type="ECO:0000256" key="1">
    <source>
        <dbReference type="ARBA" id="ARBA00009156"/>
    </source>
</evidence>
<keyword evidence="2" id="KW-0808">Transferase</keyword>
<evidence type="ECO:0000313" key="6">
    <source>
        <dbReference type="EMBL" id="REI19806.1"/>
    </source>
</evidence>
<dbReference type="CDD" id="cd07809">
    <property type="entry name" value="ASKHA_NBD_FGGY_BaXK-like"/>
    <property type="match status" value="1"/>
</dbReference>
<gene>
    <name evidence="6" type="ORF">DOS76_10380</name>
</gene>
<evidence type="ECO:0000313" key="7">
    <source>
        <dbReference type="Proteomes" id="UP000256337"/>
    </source>
</evidence>
<reference evidence="6 7" key="1">
    <citation type="journal article" date="2018" name="Vet. Microbiol.">
        <title>Characterisation of Staphylococcus felis isolated from cats using whole genome sequencing.</title>
        <authorList>
            <person name="Worthing K."/>
            <person name="Pang S."/>
            <person name="Trott D.J."/>
            <person name="Abraham S."/>
            <person name="Coombs G.W."/>
            <person name="Jordan D."/>
            <person name="McIntyre L."/>
            <person name="Davies M.R."/>
            <person name="Norris J."/>
        </authorList>
    </citation>
    <scope>NUCLEOTIDE SEQUENCE [LARGE SCALE GENOMIC DNA]</scope>
    <source>
        <strain evidence="6 7">F25</strain>
    </source>
</reference>
<dbReference type="InterPro" id="IPR043129">
    <property type="entry name" value="ATPase_NBD"/>
</dbReference>
<comment type="similarity">
    <text evidence="1">Belongs to the FGGY kinase family.</text>
</comment>
<dbReference type="RefSeq" id="WP_115855765.1">
    <property type="nucleotide sequence ID" value="NZ_CAJUZR010000008.1"/>
</dbReference>